<comment type="caution">
    <text evidence="1">The sequence shown here is derived from an EMBL/GenBank/DDBJ whole genome shotgun (WGS) entry which is preliminary data.</text>
</comment>
<name>A0A935JZE0_9RHOO</name>
<gene>
    <name evidence="1" type="ORF">IPJ38_16670</name>
</gene>
<sequence length="58" mass="5868">MPLKDQCFKAVAAEGVHAIAGVGAGQGFLIDLPAGWRLHAVFAGGGGQRGKHQADQGV</sequence>
<dbReference type="AlphaFoldDB" id="A0A935JZE0"/>
<accession>A0A935JZE0</accession>
<dbReference type="Proteomes" id="UP000739411">
    <property type="component" value="Unassembled WGS sequence"/>
</dbReference>
<organism evidence="1 2">
    <name type="scientific">Candidatus Dechloromonas phosphorivorans</name>
    <dbReference type="NCBI Taxonomy" id="2899244"/>
    <lineage>
        <taxon>Bacteria</taxon>
        <taxon>Pseudomonadati</taxon>
        <taxon>Pseudomonadota</taxon>
        <taxon>Betaproteobacteria</taxon>
        <taxon>Rhodocyclales</taxon>
        <taxon>Azonexaceae</taxon>
        <taxon>Dechloromonas</taxon>
    </lineage>
</organism>
<dbReference type="EMBL" id="JADJMS010000045">
    <property type="protein sequence ID" value="MBK7416482.1"/>
    <property type="molecule type" value="Genomic_DNA"/>
</dbReference>
<protein>
    <submittedName>
        <fullName evidence="1">Uncharacterized protein</fullName>
    </submittedName>
</protein>
<evidence type="ECO:0000313" key="1">
    <source>
        <dbReference type="EMBL" id="MBK7416482.1"/>
    </source>
</evidence>
<reference evidence="1 2" key="1">
    <citation type="submission" date="2020-10" db="EMBL/GenBank/DDBJ databases">
        <title>Connecting structure to function with the recovery of over 1000 high-quality activated sludge metagenome-assembled genomes encoding full-length rRNA genes using long-read sequencing.</title>
        <authorList>
            <person name="Singleton C.M."/>
            <person name="Petriglieri F."/>
            <person name="Kristensen J.M."/>
            <person name="Kirkegaard R.H."/>
            <person name="Michaelsen T.Y."/>
            <person name="Andersen M.H."/>
            <person name="Karst S.M."/>
            <person name="Dueholm M.S."/>
            <person name="Nielsen P.H."/>
            <person name="Albertsen M."/>
        </authorList>
    </citation>
    <scope>NUCLEOTIDE SEQUENCE [LARGE SCALE GENOMIC DNA]</scope>
    <source>
        <strain evidence="1">EsbW_18-Q3-R4-48_BATAC.463</strain>
    </source>
</reference>
<proteinExistence type="predicted"/>
<evidence type="ECO:0000313" key="2">
    <source>
        <dbReference type="Proteomes" id="UP000739411"/>
    </source>
</evidence>